<feature type="chain" id="PRO_5009242079" evidence="2">
    <location>
        <begin position="29"/>
        <end position="613"/>
    </location>
</feature>
<dbReference type="Pfam" id="PF14052">
    <property type="entry name" value="Caps_assemb_Wzi"/>
    <property type="match status" value="1"/>
</dbReference>
<reference evidence="3 4" key="1">
    <citation type="submission" date="2016-10" db="EMBL/GenBank/DDBJ databases">
        <authorList>
            <person name="de Groot N.N."/>
        </authorList>
    </citation>
    <scope>NUCLEOTIDE SEQUENCE [LARGE SCALE GENOMIC DNA]</scope>
    <source>
        <strain evidence="3 4">GAS232</strain>
    </source>
</reference>
<keyword evidence="2" id="KW-0732">Signal</keyword>
<dbReference type="AlphaFoldDB" id="A0A1G7NCQ6"/>
<evidence type="ECO:0000313" key="3">
    <source>
        <dbReference type="EMBL" id="SDF71813.1"/>
    </source>
</evidence>
<dbReference type="Proteomes" id="UP000182427">
    <property type="component" value="Chromosome I"/>
</dbReference>
<keyword evidence="4" id="KW-1185">Reference proteome</keyword>
<dbReference type="InterPro" id="IPR038636">
    <property type="entry name" value="Wzi_sf"/>
</dbReference>
<proteinExistence type="predicted"/>
<name>A0A1G7NCQ6_9BACT</name>
<sequence length="613" mass="68715">MLMRPRTFSLCLRIACWLMALSCSAALAQLPDAPSPLKAPYLNTFSLAVPTAPISVDPKPIEQPQTPPVSLDDDRTGSTLVPMDSWVYPALERLAAMGLIPSQQVAIRPWTRQECRRQVREAEDSLHGFGNLDNPVAKVVTTEAESMLPDLEYYLREPELQSKVVLESIYARYGSIMGPALTDSFHIGQTWWNDFGRPLGRGGSLIAGYALRATSGRYFFYSRQELQTHPGLPAVSQSLADYYKQIDNDTFSGPAPPNFNLASPPISAYVRQRPIDLYAGMAFAGYSLSFGKQEIYWGPNTMGPLSFSSNAEPTYNLRLTSNRPHDLPFIPSLGTYSVDLVFGKLSGHRYPARPYFNGQKINFNLGRNLEISFTRWSILWGVGHPMTLRSLKDNFFSSNSTGSNFGYGDREDPGDRKSAFDFRLHVPGLSNLVTIYSDSYADDDLNPLDAPRRNVWAPGIYVARLPGMSHMDFRFEVTSTEELSQDEGNHRIYINNQYRDGNTNKSFLLGNVTGRDARAYEGRLGYWVSARTRVEGGYRQEKISPLHLTNGGTVSDGFVRANYAIGKDWNVELFSQIERFLIPVLGPERQTNGSVRLQITWDPNKVIGHLRSR</sequence>
<organism evidence="3 4">
    <name type="scientific">Terriglobus roseus</name>
    <dbReference type="NCBI Taxonomy" id="392734"/>
    <lineage>
        <taxon>Bacteria</taxon>
        <taxon>Pseudomonadati</taxon>
        <taxon>Acidobacteriota</taxon>
        <taxon>Terriglobia</taxon>
        <taxon>Terriglobales</taxon>
        <taxon>Acidobacteriaceae</taxon>
        <taxon>Terriglobus</taxon>
    </lineage>
</organism>
<evidence type="ECO:0000256" key="1">
    <source>
        <dbReference type="SAM" id="MobiDB-lite"/>
    </source>
</evidence>
<accession>A0A1G7NCQ6</accession>
<gene>
    <name evidence="3" type="ORF">SAMN05444167_3098</name>
</gene>
<dbReference type="InterPro" id="IPR026950">
    <property type="entry name" value="Caps_assemb_Wzi"/>
</dbReference>
<feature type="signal peptide" evidence="2">
    <location>
        <begin position="1"/>
        <end position="28"/>
    </location>
</feature>
<evidence type="ECO:0000313" key="4">
    <source>
        <dbReference type="Proteomes" id="UP000182427"/>
    </source>
</evidence>
<feature type="region of interest" description="Disordered" evidence="1">
    <location>
        <begin position="56"/>
        <end position="75"/>
    </location>
</feature>
<protein>
    <submittedName>
        <fullName evidence="3">Capsule assembly protein Wzi</fullName>
    </submittedName>
</protein>
<dbReference type="EMBL" id="LT629690">
    <property type="protein sequence ID" value="SDF71813.1"/>
    <property type="molecule type" value="Genomic_DNA"/>
</dbReference>
<evidence type="ECO:0000256" key="2">
    <source>
        <dbReference type="SAM" id="SignalP"/>
    </source>
</evidence>
<dbReference type="Gene3D" id="2.40.160.130">
    <property type="entry name" value="Capsule assembly protein Wzi"/>
    <property type="match status" value="1"/>
</dbReference>